<dbReference type="EMBL" id="FOIB01000001">
    <property type="protein sequence ID" value="SET21398.1"/>
    <property type="molecule type" value="Genomic_DNA"/>
</dbReference>
<keyword evidence="3" id="KW-1185">Reference proteome</keyword>
<proteinExistence type="predicted"/>
<protein>
    <recommendedName>
        <fullName evidence="5">CN hydrolase domain-containing protein</fullName>
    </recommendedName>
</protein>
<dbReference type="STRING" id="1334629.MFUL124B02_08200"/>
<dbReference type="Proteomes" id="UP000183760">
    <property type="component" value="Unassembled WGS sequence"/>
</dbReference>
<dbReference type="InterPro" id="IPR036526">
    <property type="entry name" value="C-N_Hydrolase_sf"/>
</dbReference>
<evidence type="ECO:0000313" key="3">
    <source>
        <dbReference type="Proteomes" id="UP000183760"/>
    </source>
</evidence>
<dbReference type="SUPFAM" id="SSF56317">
    <property type="entry name" value="Carbon-nitrogen hydrolase"/>
    <property type="match status" value="1"/>
</dbReference>
<sequence>MDEARLPTHVELFALQPRISLEDYASASAFTARHRALAEQVDRLRTRDEAGRPRHPALAVWPEWVGAPLELLGHVQRVHRHTTVRGALRRVARAEWWDVWRTWKEFHPPTMVECLHATLASRVHRVMHETFSAIARDFGLWVVAGSAFLPDNRLLTQGPEFEPRGARIFNTSHTFSPEGVRVATARKVNLLPSSEDTLRLSPGRPEDLTLVATPFGRLGTLLGYDGAARPRTSKEPWFVPCAQYLDAWRAQVVAHPSAHPGAWDERSLDEGLLGQLPALRHVRYTVTAQLSGELFDQRFEAPSLIVERTSEGATRVLARAEPSRADEVLHALVPACPA</sequence>
<dbReference type="CDD" id="cd07197">
    <property type="entry name" value="nitrilase"/>
    <property type="match status" value="1"/>
</dbReference>
<dbReference type="Gene3D" id="3.60.110.10">
    <property type="entry name" value="Carbon-nitrogen hydrolase"/>
    <property type="match status" value="1"/>
</dbReference>
<evidence type="ECO:0000313" key="1">
    <source>
        <dbReference type="EMBL" id="GEN04993.1"/>
    </source>
</evidence>
<evidence type="ECO:0000313" key="4">
    <source>
        <dbReference type="Proteomes" id="UP000321514"/>
    </source>
</evidence>
<reference evidence="2 3" key="1">
    <citation type="submission" date="2016-10" db="EMBL/GenBank/DDBJ databases">
        <authorList>
            <person name="Varghese N."/>
            <person name="Submissions S."/>
        </authorList>
    </citation>
    <scope>NUCLEOTIDE SEQUENCE [LARGE SCALE GENOMIC DNA]</scope>
    <source>
        <strain evidence="2 3">DSM 16525</strain>
    </source>
</reference>
<dbReference type="AlphaFoldDB" id="A0A511SUM1"/>
<evidence type="ECO:0008006" key="5">
    <source>
        <dbReference type="Google" id="ProtNLM"/>
    </source>
</evidence>
<reference evidence="1 4" key="2">
    <citation type="submission" date="2019-07" db="EMBL/GenBank/DDBJ databases">
        <title>Whole genome shotgun sequence of Myxococcus fulvus NBRC 100333.</title>
        <authorList>
            <person name="Hosoyama A."/>
            <person name="Uohara A."/>
            <person name="Ohji S."/>
            <person name="Ichikawa N."/>
        </authorList>
    </citation>
    <scope>NUCLEOTIDE SEQUENCE [LARGE SCALE GENOMIC DNA]</scope>
    <source>
        <strain evidence="1 4">NBRC 100333</strain>
    </source>
</reference>
<dbReference type="EMBL" id="BJXR01000002">
    <property type="protein sequence ID" value="GEN04993.1"/>
    <property type="molecule type" value="Genomic_DNA"/>
</dbReference>
<accession>A0A511SUM1</accession>
<name>A0A511SUM1_MYXFU</name>
<dbReference type="RefSeq" id="WP_245772154.1">
    <property type="nucleotide sequence ID" value="NZ_BJXR01000002.1"/>
</dbReference>
<dbReference type="Proteomes" id="UP000321514">
    <property type="component" value="Unassembled WGS sequence"/>
</dbReference>
<evidence type="ECO:0000313" key="2">
    <source>
        <dbReference type="EMBL" id="SET21398.1"/>
    </source>
</evidence>
<comment type="caution">
    <text evidence="1">The sequence shown here is derived from an EMBL/GenBank/DDBJ whole genome shotgun (WGS) entry which is preliminary data.</text>
</comment>
<gene>
    <name evidence="1" type="ORF">MFU01_00300</name>
    <name evidence="2" type="ORF">SAMN05443572_1011463</name>
</gene>
<organism evidence="1 4">
    <name type="scientific">Myxococcus fulvus</name>
    <dbReference type="NCBI Taxonomy" id="33"/>
    <lineage>
        <taxon>Bacteria</taxon>
        <taxon>Pseudomonadati</taxon>
        <taxon>Myxococcota</taxon>
        <taxon>Myxococcia</taxon>
        <taxon>Myxococcales</taxon>
        <taxon>Cystobacterineae</taxon>
        <taxon>Myxococcaceae</taxon>
        <taxon>Myxococcus</taxon>
    </lineage>
</organism>